<organism evidence="1 2">
    <name type="scientific">Pleurodeles waltl</name>
    <name type="common">Iberian ribbed newt</name>
    <dbReference type="NCBI Taxonomy" id="8319"/>
    <lineage>
        <taxon>Eukaryota</taxon>
        <taxon>Metazoa</taxon>
        <taxon>Chordata</taxon>
        <taxon>Craniata</taxon>
        <taxon>Vertebrata</taxon>
        <taxon>Euteleostomi</taxon>
        <taxon>Amphibia</taxon>
        <taxon>Batrachia</taxon>
        <taxon>Caudata</taxon>
        <taxon>Salamandroidea</taxon>
        <taxon>Salamandridae</taxon>
        <taxon>Pleurodelinae</taxon>
        <taxon>Pleurodeles</taxon>
    </lineage>
</organism>
<proteinExistence type="predicted"/>
<accession>A0AAV7QSF6</accession>
<sequence>MRALLGAHDLITWQEARVSCMGDLYNDRDLHPFQDLQDDYRLGAGQYLAYYALLLEIRNTWAVAQKDLTLHHGLQCILTHSLSPRAITVLYEPLQAAKADCALFVKPLWGMCLRTVLATRQWEMALEQVRRLPTMLV</sequence>
<evidence type="ECO:0000313" key="1">
    <source>
        <dbReference type="EMBL" id="KAJ1142719.1"/>
    </source>
</evidence>
<gene>
    <name evidence="1" type="ORF">NDU88_009032</name>
</gene>
<dbReference type="AlphaFoldDB" id="A0AAV7QSF6"/>
<evidence type="ECO:0000313" key="2">
    <source>
        <dbReference type="Proteomes" id="UP001066276"/>
    </source>
</evidence>
<keyword evidence="2" id="KW-1185">Reference proteome</keyword>
<protein>
    <submittedName>
        <fullName evidence="1">Uncharacterized protein</fullName>
    </submittedName>
</protein>
<dbReference type="EMBL" id="JANPWB010000010">
    <property type="protein sequence ID" value="KAJ1142719.1"/>
    <property type="molecule type" value="Genomic_DNA"/>
</dbReference>
<comment type="caution">
    <text evidence="1">The sequence shown here is derived from an EMBL/GenBank/DDBJ whole genome shotgun (WGS) entry which is preliminary data.</text>
</comment>
<name>A0AAV7QSF6_PLEWA</name>
<dbReference type="Proteomes" id="UP001066276">
    <property type="component" value="Chromosome 6"/>
</dbReference>
<reference evidence="1" key="1">
    <citation type="journal article" date="2022" name="bioRxiv">
        <title>Sequencing and chromosome-scale assembly of the giantPleurodeles waltlgenome.</title>
        <authorList>
            <person name="Brown T."/>
            <person name="Elewa A."/>
            <person name="Iarovenko S."/>
            <person name="Subramanian E."/>
            <person name="Araus A.J."/>
            <person name="Petzold A."/>
            <person name="Susuki M."/>
            <person name="Suzuki K.-i.T."/>
            <person name="Hayashi T."/>
            <person name="Toyoda A."/>
            <person name="Oliveira C."/>
            <person name="Osipova E."/>
            <person name="Leigh N.D."/>
            <person name="Simon A."/>
            <person name="Yun M.H."/>
        </authorList>
    </citation>
    <scope>NUCLEOTIDE SEQUENCE</scope>
    <source>
        <strain evidence="1">20211129_DDA</strain>
        <tissue evidence="1">Liver</tissue>
    </source>
</reference>